<dbReference type="CDD" id="cd02981">
    <property type="entry name" value="PDI_b_family"/>
    <property type="match status" value="1"/>
</dbReference>
<dbReference type="EC" id="5.3.4.1" evidence="4 13"/>
<sequence>MTVTRFVMRAGAALLLVAAAMAEITKENGVLVLTDDNFDEALEANPNGLLVEMYAPWCGHCKALTPEYEAAAKELEPKGFSIAKLDATEHTQAAEKYEVQGFPTIKYIIGKGGKVLDYNGGRTSADIVSYVVKKSGPATIALDSKDAIDKFAEQADAVVVGFFSDAASAGATTFSGVATGMDDFSFGLVTDAAVAKAFGASDNSVVVLKKYDEGKAELSVTADTTGEEVTEFINVYSLRLFTRFSPESARSIFGGSVNVHALFFAKEVEGDLLATVTESATANRGKMLFVHIPPEEERVAEFFGIEEKDMPTMVIADMQQGIKKYLFEGTLDKASITSFISDFQAGNLKPSLKSEEPADEDLAKPVKVIKGKSFESIVVNSEASVFVEFYAPWCGHCKALEPKWDEVAQKLEGDKSVVIAKMDATANEVDHPGVDVQGFPTLLFFPAGDKSNPVTYEGEREVDFLLKFVKENAKSAAPDVKDEL</sequence>
<comment type="caution">
    <text evidence="15">The sequence shown here is derived from an EMBL/GenBank/DDBJ whole genome shotgun (WGS) entry which is preliminary data.</text>
</comment>
<feature type="domain" description="Thioredoxin" evidence="14">
    <location>
        <begin position="13"/>
        <end position="136"/>
    </location>
</feature>
<dbReference type="SUPFAM" id="SSF52833">
    <property type="entry name" value="Thioredoxin-like"/>
    <property type="match status" value="3"/>
</dbReference>
<dbReference type="NCBIfam" id="TIGR01126">
    <property type="entry name" value="pdi_dom"/>
    <property type="match status" value="2"/>
</dbReference>
<feature type="chain" id="PRO_5033114153" description="Protein disulfide-isomerase" evidence="13">
    <location>
        <begin position="23"/>
        <end position="484"/>
    </location>
</feature>
<dbReference type="GO" id="GO:0034976">
    <property type="term" value="P:response to endoplasmic reticulum stress"/>
    <property type="evidence" value="ECO:0007669"/>
    <property type="project" value="TreeGrafter"/>
</dbReference>
<dbReference type="PROSITE" id="PS51352">
    <property type="entry name" value="THIOREDOXIN_2"/>
    <property type="match status" value="2"/>
</dbReference>
<dbReference type="NCBIfam" id="TIGR01130">
    <property type="entry name" value="ER_PDI_fam"/>
    <property type="match status" value="1"/>
</dbReference>
<comment type="subcellular location">
    <subcellularLocation>
        <location evidence="2">Endoplasmic reticulum lumen</location>
    </subcellularLocation>
</comment>
<evidence type="ECO:0000256" key="8">
    <source>
        <dbReference type="ARBA" id="ARBA00023157"/>
    </source>
</evidence>
<dbReference type="CDD" id="cd02995">
    <property type="entry name" value="PDI_a_PDI_a'_C"/>
    <property type="match status" value="1"/>
</dbReference>
<dbReference type="FunFam" id="3.40.30.10:FF:000107">
    <property type="entry name" value="Protein disulfide-isomerase 5-2"/>
    <property type="match status" value="1"/>
</dbReference>
<evidence type="ECO:0000256" key="10">
    <source>
        <dbReference type="ARBA" id="ARBA00023284"/>
    </source>
</evidence>
<evidence type="ECO:0000256" key="12">
    <source>
        <dbReference type="RuleBase" id="RU004208"/>
    </source>
</evidence>
<accession>A0A836CFW1</accession>
<dbReference type="InterPro" id="IPR005792">
    <property type="entry name" value="Prot_disulphide_isomerase"/>
</dbReference>
<evidence type="ECO:0000259" key="14">
    <source>
        <dbReference type="PROSITE" id="PS51352"/>
    </source>
</evidence>
<feature type="disulfide bond" description="Redox-active" evidence="11">
    <location>
        <begin position="394"/>
        <end position="397"/>
    </location>
</feature>
<gene>
    <name evidence="15" type="ORF">JKP88DRAFT_46196</name>
</gene>
<evidence type="ECO:0000256" key="2">
    <source>
        <dbReference type="ARBA" id="ARBA00004319"/>
    </source>
</evidence>
<dbReference type="GO" id="GO:0003756">
    <property type="term" value="F:protein disulfide isomerase activity"/>
    <property type="evidence" value="ECO:0007669"/>
    <property type="project" value="UniProtKB-EC"/>
</dbReference>
<proteinExistence type="inferred from homology"/>
<dbReference type="PROSITE" id="PS00194">
    <property type="entry name" value="THIOREDOXIN_1"/>
    <property type="match status" value="2"/>
</dbReference>
<evidence type="ECO:0000256" key="9">
    <source>
        <dbReference type="ARBA" id="ARBA00023235"/>
    </source>
</evidence>
<dbReference type="PRINTS" id="PR00421">
    <property type="entry name" value="THIOREDOXIN"/>
</dbReference>
<dbReference type="PANTHER" id="PTHR18929:SF240">
    <property type="entry name" value="PROTEIN DISULFIDE-ISOMERASE"/>
    <property type="match status" value="1"/>
</dbReference>
<keyword evidence="8 11" id="KW-1015">Disulfide bond</keyword>
<keyword evidence="9 13" id="KW-0413">Isomerase</keyword>
<reference evidence="15" key="1">
    <citation type="submission" date="2021-02" db="EMBL/GenBank/DDBJ databases">
        <title>First Annotated Genome of the Yellow-green Alga Tribonema minus.</title>
        <authorList>
            <person name="Mahan K.M."/>
        </authorList>
    </citation>
    <scope>NUCLEOTIDE SEQUENCE</scope>
    <source>
        <strain evidence="15">UTEX B ZZ1240</strain>
    </source>
</reference>
<organism evidence="15 16">
    <name type="scientific">Tribonema minus</name>
    <dbReference type="NCBI Taxonomy" id="303371"/>
    <lineage>
        <taxon>Eukaryota</taxon>
        <taxon>Sar</taxon>
        <taxon>Stramenopiles</taxon>
        <taxon>Ochrophyta</taxon>
        <taxon>PX clade</taxon>
        <taxon>Xanthophyceae</taxon>
        <taxon>Tribonematales</taxon>
        <taxon>Tribonemataceae</taxon>
        <taxon>Tribonema</taxon>
    </lineage>
</organism>
<keyword evidence="7" id="KW-0256">Endoplasmic reticulum</keyword>
<evidence type="ECO:0000256" key="1">
    <source>
        <dbReference type="ARBA" id="ARBA00001182"/>
    </source>
</evidence>
<dbReference type="Pfam" id="PF00085">
    <property type="entry name" value="Thioredoxin"/>
    <property type="match status" value="2"/>
</dbReference>
<evidence type="ECO:0000256" key="13">
    <source>
        <dbReference type="RuleBase" id="RU361130"/>
    </source>
</evidence>
<evidence type="ECO:0000313" key="15">
    <source>
        <dbReference type="EMBL" id="KAG5185005.1"/>
    </source>
</evidence>
<feature type="signal peptide" evidence="13">
    <location>
        <begin position="1"/>
        <end position="22"/>
    </location>
</feature>
<dbReference type="FunFam" id="3.40.30.10:FF:000042">
    <property type="entry name" value="protein disulfide-isomerase A2"/>
    <property type="match status" value="1"/>
</dbReference>
<dbReference type="InterPro" id="IPR017937">
    <property type="entry name" value="Thioredoxin_CS"/>
</dbReference>
<evidence type="ECO:0000256" key="6">
    <source>
        <dbReference type="ARBA" id="ARBA00022737"/>
    </source>
</evidence>
<dbReference type="CDD" id="cd02982">
    <property type="entry name" value="PDI_b'_family"/>
    <property type="match status" value="1"/>
</dbReference>
<evidence type="ECO:0000256" key="5">
    <source>
        <dbReference type="ARBA" id="ARBA00022729"/>
    </source>
</evidence>
<feature type="disulfide bond" description="Redox-active" evidence="11">
    <location>
        <begin position="58"/>
        <end position="61"/>
    </location>
</feature>
<evidence type="ECO:0000256" key="4">
    <source>
        <dbReference type="ARBA" id="ARBA00012723"/>
    </source>
</evidence>
<evidence type="ECO:0000256" key="3">
    <source>
        <dbReference type="ARBA" id="ARBA00006347"/>
    </source>
</evidence>
<dbReference type="InterPro" id="IPR013766">
    <property type="entry name" value="Thioredoxin_domain"/>
</dbReference>
<dbReference type="PANTHER" id="PTHR18929">
    <property type="entry name" value="PROTEIN DISULFIDE ISOMERASE"/>
    <property type="match status" value="1"/>
</dbReference>
<dbReference type="GO" id="GO:0005788">
    <property type="term" value="C:endoplasmic reticulum lumen"/>
    <property type="evidence" value="ECO:0007669"/>
    <property type="project" value="UniProtKB-SubCell"/>
</dbReference>
<dbReference type="CDD" id="cd02961">
    <property type="entry name" value="PDI_a_family"/>
    <property type="match status" value="1"/>
</dbReference>
<dbReference type="Pfam" id="PF13848">
    <property type="entry name" value="Thioredoxin_6"/>
    <property type="match status" value="1"/>
</dbReference>
<keyword evidence="16" id="KW-1185">Reference proteome</keyword>
<dbReference type="Proteomes" id="UP000664859">
    <property type="component" value="Unassembled WGS sequence"/>
</dbReference>
<evidence type="ECO:0000256" key="11">
    <source>
        <dbReference type="PIRSR" id="PIRSR605792-51"/>
    </source>
</evidence>
<dbReference type="AlphaFoldDB" id="A0A836CFW1"/>
<dbReference type="OrthoDB" id="72053at2759"/>
<dbReference type="Gene3D" id="3.40.30.10">
    <property type="entry name" value="Glutaredoxin"/>
    <property type="match status" value="4"/>
</dbReference>
<dbReference type="InterPro" id="IPR036249">
    <property type="entry name" value="Thioredoxin-like_sf"/>
</dbReference>
<name>A0A836CFW1_9STRA</name>
<keyword evidence="6" id="KW-0677">Repeat</keyword>
<evidence type="ECO:0000313" key="16">
    <source>
        <dbReference type="Proteomes" id="UP000664859"/>
    </source>
</evidence>
<keyword evidence="10 11" id="KW-0676">Redox-active center</keyword>
<dbReference type="EMBL" id="JAFCMP010000146">
    <property type="protein sequence ID" value="KAG5185005.1"/>
    <property type="molecule type" value="Genomic_DNA"/>
</dbReference>
<keyword evidence="5 13" id="KW-0732">Signal</keyword>
<dbReference type="GO" id="GO:0006457">
    <property type="term" value="P:protein folding"/>
    <property type="evidence" value="ECO:0007669"/>
    <property type="project" value="TreeGrafter"/>
</dbReference>
<evidence type="ECO:0000256" key="7">
    <source>
        <dbReference type="ARBA" id="ARBA00022824"/>
    </source>
</evidence>
<comment type="catalytic activity">
    <reaction evidence="1 13">
        <text>Catalyzes the rearrangement of -S-S- bonds in proteins.</text>
        <dbReference type="EC" id="5.3.4.1"/>
    </reaction>
</comment>
<comment type="similarity">
    <text evidence="3 12">Belongs to the protein disulfide isomerase family.</text>
</comment>
<dbReference type="FunFam" id="3.40.30.10:FF:000027">
    <property type="entry name" value="protein disulfide-isomerase A2"/>
    <property type="match status" value="1"/>
</dbReference>
<feature type="domain" description="Thioredoxin" evidence="14">
    <location>
        <begin position="343"/>
        <end position="474"/>
    </location>
</feature>
<dbReference type="InterPro" id="IPR005788">
    <property type="entry name" value="PDI_thioredoxin-like_dom"/>
</dbReference>
<protein>
    <recommendedName>
        <fullName evidence="4 13">Protein disulfide-isomerase</fullName>
        <ecNumber evidence="4 13">5.3.4.1</ecNumber>
    </recommendedName>
</protein>